<evidence type="ECO:0000313" key="2">
    <source>
        <dbReference type="Proteomes" id="UP001151088"/>
    </source>
</evidence>
<proteinExistence type="predicted"/>
<evidence type="ECO:0000313" key="1">
    <source>
        <dbReference type="EMBL" id="MCS0494246.1"/>
    </source>
</evidence>
<dbReference type="EMBL" id="JANTHZ010000001">
    <property type="protein sequence ID" value="MCS0494246.1"/>
    <property type="molecule type" value="Genomic_DNA"/>
</dbReference>
<gene>
    <name evidence="1" type="ORF">NVS89_03995</name>
</gene>
<dbReference type="PANTHER" id="PTHR36837">
    <property type="entry name" value="POLY(3-HYDROXYALKANOATE) POLYMERASE SUBUNIT PHAC"/>
    <property type="match status" value="1"/>
</dbReference>
<dbReference type="AlphaFoldDB" id="A0A9X2P903"/>
<reference evidence="1" key="1">
    <citation type="submission" date="2022-08" db="EMBL/GenBank/DDBJ databases">
        <authorList>
            <person name="Li F."/>
        </authorList>
    </citation>
    <scope>NUCLEOTIDE SEQUENCE</scope>
    <source>
        <strain evidence="1">MQZ15Z-1</strain>
    </source>
</reference>
<name>A0A9X2P903_9HYPH</name>
<dbReference type="InterPro" id="IPR029058">
    <property type="entry name" value="AB_hydrolase_fold"/>
</dbReference>
<dbReference type="Proteomes" id="UP001151088">
    <property type="component" value="Unassembled WGS sequence"/>
</dbReference>
<organism evidence="1 2">
    <name type="scientific">Ancylobacter mangrovi</name>
    <dbReference type="NCBI Taxonomy" id="2972472"/>
    <lineage>
        <taxon>Bacteria</taxon>
        <taxon>Pseudomonadati</taxon>
        <taxon>Pseudomonadota</taxon>
        <taxon>Alphaproteobacteria</taxon>
        <taxon>Hyphomicrobiales</taxon>
        <taxon>Xanthobacteraceae</taxon>
        <taxon>Ancylobacter</taxon>
    </lineage>
</organism>
<dbReference type="Gene3D" id="3.40.50.1820">
    <property type="entry name" value="alpha/beta hydrolase"/>
    <property type="match status" value="1"/>
</dbReference>
<dbReference type="PANTHER" id="PTHR36837:SF2">
    <property type="entry name" value="POLY(3-HYDROXYALKANOATE) POLYMERASE SUBUNIT PHAC"/>
    <property type="match status" value="1"/>
</dbReference>
<sequence>MTGPSDAVFNAWSDYAVDAGQRWVLFLDTLRQRGDTQIRMAAEPRAMVLWFDHEVVMSGRALPRPINFALHRILPPANMPADPAKRPVMVIDPRAGQGAGIGGFKQESEIGDALAAGHPVYFIGFSAEPEPGQTFLDVIEGEIAFMERIVEEHPDAPRPAAIGNCQAGYQVLMAAALRPDLFGPCLIVGSPMSYWQGRRGEAAMRYLGGLLGGSWPTALTGDLGNGTFDGAWLVMNFDLLGPANYLWDKQYEVYAHVDEGAERYLAFERWWGDFVLFNAEEIQYLVDNMFVGDRLARGALTARDGTKVDLRALNSPTVILTSTRDHISPPAQTLGWIPDLYRDVEEIRAAGRVIVYAVEDRTGHLGLFVSARVADREDEEFVLTMDAINDLGPGLYEMVITPAVQDGTPAGIEGGPQWAVAFEPRTVDDVRAFGRNTPDENAAFAAVDRISQINLALYRAFVQPLVRAGVNEASAEALRALHPLRLSYTLFSGLNPWTAIPAALAPSIRAHRRPVAADNPFMEAQESLSRTISASIDAWRVMRDQATEDWFFGLYGSAPMQLWFGEGRTRRRRRHAPA</sequence>
<dbReference type="InterPro" id="IPR024501">
    <property type="entry name" value="DUF3141"/>
</dbReference>
<comment type="caution">
    <text evidence="1">The sequence shown here is derived from an EMBL/GenBank/DDBJ whole genome shotgun (WGS) entry which is preliminary data.</text>
</comment>
<dbReference type="InterPro" id="IPR051321">
    <property type="entry name" value="PHA/PHB_synthase"/>
</dbReference>
<dbReference type="RefSeq" id="WP_258731190.1">
    <property type="nucleotide sequence ID" value="NZ_JANTHZ010000001.1"/>
</dbReference>
<dbReference type="SUPFAM" id="SSF53474">
    <property type="entry name" value="alpha/beta-Hydrolases"/>
    <property type="match status" value="1"/>
</dbReference>
<dbReference type="Pfam" id="PF11339">
    <property type="entry name" value="DUF3141"/>
    <property type="match status" value="1"/>
</dbReference>
<keyword evidence="2" id="KW-1185">Reference proteome</keyword>
<protein>
    <submittedName>
        <fullName evidence="1">DUF3141 domain-containing protein</fullName>
    </submittedName>
</protein>
<accession>A0A9X2P903</accession>